<evidence type="ECO:0000256" key="2">
    <source>
        <dbReference type="ARBA" id="ARBA00023125"/>
    </source>
</evidence>
<dbReference type="InterPro" id="IPR050204">
    <property type="entry name" value="AraC_XylS_family_regulators"/>
</dbReference>
<dbReference type="Gene3D" id="1.10.10.60">
    <property type="entry name" value="Homeodomain-like"/>
    <property type="match status" value="1"/>
</dbReference>
<dbReference type="EMBL" id="CP000884">
    <property type="protein sequence ID" value="ABX37837.1"/>
    <property type="molecule type" value="Genomic_DNA"/>
</dbReference>
<dbReference type="InterPro" id="IPR018062">
    <property type="entry name" value="HTH_AraC-typ_CS"/>
</dbReference>
<evidence type="ECO:0000256" key="1">
    <source>
        <dbReference type="ARBA" id="ARBA00023015"/>
    </source>
</evidence>
<evidence type="ECO:0000313" key="5">
    <source>
        <dbReference type="EMBL" id="ABX37837.1"/>
    </source>
</evidence>
<dbReference type="PANTHER" id="PTHR46796">
    <property type="entry name" value="HTH-TYPE TRANSCRIPTIONAL ACTIVATOR RHAS-RELATED"/>
    <property type="match status" value="1"/>
</dbReference>
<proteinExistence type="predicted"/>
<accession>A9BNE2</accession>
<dbReference type="STRING" id="398578.Daci_5208"/>
<dbReference type="Proteomes" id="UP000000784">
    <property type="component" value="Chromosome"/>
</dbReference>
<evidence type="ECO:0000259" key="4">
    <source>
        <dbReference type="PROSITE" id="PS01124"/>
    </source>
</evidence>
<dbReference type="KEGG" id="dac:Daci_5208"/>
<dbReference type="HOGENOM" id="CLU_000445_88_4_4"/>
<protein>
    <submittedName>
        <fullName evidence="5">Transcriptional regulator, AraC family</fullName>
    </submittedName>
</protein>
<feature type="domain" description="HTH araC/xylS-type" evidence="4">
    <location>
        <begin position="209"/>
        <end position="310"/>
    </location>
</feature>
<gene>
    <name evidence="5" type="ordered locus">Daci_5208</name>
</gene>
<dbReference type="PROSITE" id="PS01124">
    <property type="entry name" value="HTH_ARAC_FAMILY_2"/>
    <property type="match status" value="1"/>
</dbReference>
<name>A9BNE2_DELAS</name>
<keyword evidence="3" id="KW-0804">Transcription</keyword>
<dbReference type="InterPro" id="IPR009057">
    <property type="entry name" value="Homeodomain-like_sf"/>
</dbReference>
<evidence type="ECO:0000256" key="3">
    <source>
        <dbReference type="ARBA" id="ARBA00023163"/>
    </source>
</evidence>
<dbReference type="SMART" id="SM00342">
    <property type="entry name" value="HTH_ARAC"/>
    <property type="match status" value="1"/>
</dbReference>
<reference evidence="6" key="2">
    <citation type="submission" date="2007-11" db="EMBL/GenBank/DDBJ databases">
        <title>Complete sequence of Delftia acidovorans DSM 14801 / SPH-1.</title>
        <authorList>
            <person name="Copeland A."/>
            <person name="Lucas S."/>
            <person name="Lapidus A."/>
            <person name="Barry K."/>
            <person name="Glavina del Rio T."/>
            <person name="Dalin E."/>
            <person name="Tice H."/>
            <person name="Pitluck S."/>
            <person name="Lowry S."/>
            <person name="Clum A."/>
            <person name="Schmutz J."/>
            <person name="Larimer F."/>
            <person name="Land M."/>
            <person name="Hauser L."/>
            <person name="Kyrpides N."/>
            <person name="Kim E."/>
            <person name="Schleheck D."/>
            <person name="Richardson P."/>
        </authorList>
    </citation>
    <scope>NUCLEOTIDE SEQUENCE [LARGE SCALE GENOMIC DNA]</scope>
    <source>
        <strain evidence="6">DSM 14801 / SPH-1</strain>
    </source>
</reference>
<dbReference type="SUPFAM" id="SSF46689">
    <property type="entry name" value="Homeodomain-like"/>
    <property type="match status" value="2"/>
</dbReference>
<dbReference type="GO" id="GO:0003700">
    <property type="term" value="F:DNA-binding transcription factor activity"/>
    <property type="evidence" value="ECO:0007669"/>
    <property type="project" value="InterPro"/>
</dbReference>
<dbReference type="eggNOG" id="COG4977">
    <property type="taxonomic scope" value="Bacteria"/>
</dbReference>
<keyword evidence="1" id="KW-0805">Transcription regulation</keyword>
<dbReference type="PROSITE" id="PS00041">
    <property type="entry name" value="HTH_ARAC_FAMILY_1"/>
    <property type="match status" value="1"/>
</dbReference>
<sequence length="314" mass="34959">MRRYGCGTTIAAMTPTPLPELPSSHLCQVLSRSKARLQRRVRLSEGVELAVWANVDDEVRYCQPGHHTLSVYLAGGEGSQLKARPEAMGAPGRICIFTPEDESHWLVRSPVQFLHLYVSDLAWAGRVVRMLDAEPRSRTLRAQIYGDDQAFHAGARALMQLDWQDPQQQLAADAIGQQLVDRLVLQSATPRQLQALQRPLGGLSAAMRRRVLAHVEAHLHDSKAVSLPALAKQACLSEFHFARMFRQSMGCTVHEWVLQQRLARARRALSARNVPPLAELALDCGFSSASHLVRSFRAHLGVTPTQFSIFQRNA</sequence>
<dbReference type="InterPro" id="IPR018060">
    <property type="entry name" value="HTH_AraC"/>
</dbReference>
<dbReference type="Pfam" id="PF12833">
    <property type="entry name" value="HTH_18"/>
    <property type="match status" value="1"/>
</dbReference>
<organism evidence="5 6">
    <name type="scientific">Delftia acidovorans (strain DSM 14801 / SPH-1)</name>
    <dbReference type="NCBI Taxonomy" id="398578"/>
    <lineage>
        <taxon>Bacteria</taxon>
        <taxon>Pseudomonadati</taxon>
        <taxon>Pseudomonadota</taxon>
        <taxon>Betaproteobacteria</taxon>
        <taxon>Burkholderiales</taxon>
        <taxon>Comamonadaceae</taxon>
        <taxon>Delftia</taxon>
    </lineage>
</organism>
<keyword evidence="2" id="KW-0238">DNA-binding</keyword>
<evidence type="ECO:0000313" key="6">
    <source>
        <dbReference type="Proteomes" id="UP000000784"/>
    </source>
</evidence>
<dbReference type="PANTHER" id="PTHR46796:SF6">
    <property type="entry name" value="ARAC SUBFAMILY"/>
    <property type="match status" value="1"/>
</dbReference>
<reference evidence="5 6" key="1">
    <citation type="journal article" date="2004" name="Appl. Environ. Microbiol.">
        <title>Mineralization of individual congeners of linear alkylbenzenesulfonate by defined pairs of heterotrophic bacteria.</title>
        <authorList>
            <person name="Schleheck D."/>
            <person name="Knepper T.P."/>
            <person name="Fischer K."/>
            <person name="Cook A.M."/>
        </authorList>
    </citation>
    <scope>NUCLEOTIDE SEQUENCE [LARGE SCALE GENOMIC DNA]</scope>
    <source>
        <strain evidence="6">DSM 14801 / SPH-1</strain>
    </source>
</reference>
<dbReference type="GO" id="GO:0043565">
    <property type="term" value="F:sequence-specific DNA binding"/>
    <property type="evidence" value="ECO:0007669"/>
    <property type="project" value="InterPro"/>
</dbReference>
<dbReference type="AlphaFoldDB" id="A9BNE2"/>
<keyword evidence="6" id="KW-1185">Reference proteome</keyword>